<keyword evidence="1" id="KW-0614">Plasmid</keyword>
<name>C5B4X5_METEA</name>
<dbReference type="Proteomes" id="UP000009081">
    <property type="component" value="Plasmid megaplasmid"/>
</dbReference>
<organism evidence="1 2">
    <name type="scientific">Methylorubrum extorquens (strain ATCC 14718 / DSM 1338 / JCM 2805 / NCIMB 9133 / AM1)</name>
    <name type="common">Methylobacterium extorquens</name>
    <dbReference type="NCBI Taxonomy" id="272630"/>
    <lineage>
        <taxon>Bacteria</taxon>
        <taxon>Pseudomonadati</taxon>
        <taxon>Pseudomonadota</taxon>
        <taxon>Alphaproteobacteria</taxon>
        <taxon>Hyphomicrobiales</taxon>
        <taxon>Methylobacteriaceae</taxon>
        <taxon>Methylorubrum</taxon>
    </lineage>
</organism>
<dbReference type="EMBL" id="CP001511">
    <property type="protein sequence ID" value="ACS43507.1"/>
    <property type="molecule type" value="Genomic_DNA"/>
</dbReference>
<dbReference type="HOGENOM" id="CLU_756063_0_0_5"/>
<accession>C5B4X5</accession>
<protein>
    <recommendedName>
        <fullName evidence="3">Transposase</fullName>
    </recommendedName>
</protein>
<keyword evidence="2" id="KW-1185">Reference proteome</keyword>
<evidence type="ECO:0000313" key="2">
    <source>
        <dbReference type="Proteomes" id="UP000009081"/>
    </source>
</evidence>
<proteinExistence type="predicted"/>
<evidence type="ECO:0008006" key="3">
    <source>
        <dbReference type="Google" id="ProtNLM"/>
    </source>
</evidence>
<sequence>MTATCPHCGSLRLVGKGRCSPTFHRIRDGVAVPYKATALRVLCRACGRNGSVYDPVDLAAERAVRSHVVERVFALGQSAAALETGVPRTTVQRHVEAWCASRELEVLDAAPDFLLLEPVRICGIDRVMIVDVDREALVEILTAGEAVRGWLCDPGRPSALRICTPLDPSIVRLVGSALPNVRTMVSPSAAARAVRTEADLGFRFLRRRGKASGCNGMPTASEFQRSLAREGAPGPGWPRMVAALATAARAALDLLGSRSREEGERRWAETELAAAGAERILRWLRVWREPVLEGLDHAFVNATAKLAAGVRRAIARRRPVLGFTDLRAFVLLRDFVRRSVPVPPGFPPRAISEGRPLAGLAAILTP</sequence>
<evidence type="ECO:0000313" key="1">
    <source>
        <dbReference type="EMBL" id="ACS43507.1"/>
    </source>
</evidence>
<dbReference type="KEGG" id="mea:Mex_2p0660"/>
<reference evidence="1 2" key="1">
    <citation type="journal article" date="2009" name="PLoS ONE">
        <title>Methylobacterium genome sequences: a reference blueprint to investigate microbial metabolism of C1 compounds from natural and industrial sources.</title>
        <authorList>
            <person name="Vuilleumier S."/>
            <person name="Chistoserdova L."/>
            <person name="Lee M.-C."/>
            <person name="Bringel F."/>
            <person name="Lajus A."/>
            <person name="Zhou Y."/>
            <person name="Gourion B."/>
            <person name="Barbe V."/>
            <person name="Chang J."/>
            <person name="Cruveiller S."/>
            <person name="Dossat C."/>
            <person name="Gillett W."/>
            <person name="Gruffaz C."/>
            <person name="Haugen E."/>
            <person name="Hourcade E."/>
            <person name="Levy R."/>
            <person name="Mangenot S."/>
            <person name="Muller E."/>
            <person name="Nadalig T."/>
            <person name="Pagni M."/>
            <person name="Penny C."/>
            <person name="Peyraud R."/>
            <person name="Robinson D.G."/>
            <person name="Roche D."/>
            <person name="Rouy Z."/>
            <person name="Saenampechek C."/>
            <person name="Salvignol G."/>
            <person name="Vallenet D."/>
            <person name="Wu Z."/>
            <person name="Marx C.J."/>
            <person name="Vorholt J.A."/>
            <person name="Olson M.V."/>
            <person name="Kaul R."/>
            <person name="Weissenbach J."/>
            <person name="Medigue C."/>
            <person name="Lidstrom M.E."/>
        </authorList>
    </citation>
    <scope>NUCLEOTIDE SEQUENCE [LARGE SCALE GENOMIC DNA]</scope>
    <source>
        <strain evidence="2">ATCC 14718 / DSM 1338 / JCM 2805 / NCIMB 9133 / AM1</strain>
    </source>
</reference>
<gene>
    <name evidence="1" type="ordered locus">MexAM1_META2p0660</name>
</gene>
<dbReference type="AlphaFoldDB" id="C5B4X5"/>
<geneLocation type="plasmid" evidence="1 2">
    <name>megaplasmid</name>
</geneLocation>